<organism evidence="1">
    <name type="scientific">viral metagenome</name>
    <dbReference type="NCBI Taxonomy" id="1070528"/>
    <lineage>
        <taxon>unclassified sequences</taxon>
        <taxon>metagenomes</taxon>
        <taxon>organismal metagenomes</taxon>
    </lineage>
</organism>
<name>A0A6M3XF88_9ZZZZ</name>
<reference evidence="1" key="1">
    <citation type="submission" date="2020-03" db="EMBL/GenBank/DDBJ databases">
        <title>The deep terrestrial virosphere.</title>
        <authorList>
            <person name="Holmfeldt K."/>
            <person name="Nilsson E."/>
            <person name="Simone D."/>
            <person name="Lopez-Fernandez M."/>
            <person name="Wu X."/>
            <person name="de Brujin I."/>
            <person name="Lundin D."/>
            <person name="Andersson A."/>
            <person name="Bertilsson S."/>
            <person name="Dopson M."/>
        </authorList>
    </citation>
    <scope>NUCLEOTIDE SEQUENCE</scope>
    <source>
        <strain evidence="1">TM448B00728</strain>
    </source>
</reference>
<accession>A0A6M3XF88</accession>
<gene>
    <name evidence="1" type="ORF">TM448B00728_0019</name>
</gene>
<evidence type="ECO:0000313" key="1">
    <source>
        <dbReference type="EMBL" id="QJH96471.1"/>
    </source>
</evidence>
<sequence>MTARTDPTKCKMYPEEVPEAIVTTASTSGAAIASYAAFSPYSIILKKVWTGQTPSVTLRMDNDSGHAVLESPLESRPGRLPVDVDLISHDSMDLWAVGSAFESYYAYTLRVAKLNVFEKIKHSVTLTEEEKRLADEFDIKRKYLAGILRSMDVPQFKKIYEVAKKVTVTAGSNTRVGRMINVKKGEKAVLIGIAVDRDFISTKYGGPGANDTYFTLNRDVIDTAHIKLDCLAMPSLDYEMPCYIPAIDRHEIIIESTTGVTDLPVRYRYGIANLSLMEKIRWNLSLTGDEDKTAKEFDLYDSVDAGVL</sequence>
<dbReference type="EMBL" id="MT144652">
    <property type="protein sequence ID" value="QJH96471.1"/>
    <property type="molecule type" value="Genomic_DNA"/>
</dbReference>
<dbReference type="AlphaFoldDB" id="A0A6M3XF88"/>
<protein>
    <submittedName>
        <fullName evidence="1">Uncharacterized protein</fullName>
    </submittedName>
</protein>
<proteinExistence type="predicted"/>